<dbReference type="Pfam" id="PF13698">
    <property type="entry name" value="DUF4156"/>
    <property type="match status" value="1"/>
</dbReference>
<sequence>MQFTAIRRLAAALALTAPLAGCSFVDLTPGGDKVRVLSLNEVGRCTLLGRVSSNTKASIGFIARSKEAVQEEVNRLSRNNAADMHGDTIVPLGPLIDGEQGFNVYRCINP</sequence>
<evidence type="ECO:0000256" key="1">
    <source>
        <dbReference type="SAM" id="SignalP"/>
    </source>
</evidence>
<protein>
    <recommendedName>
        <fullName evidence="4">DUF4156 domain-containing protein</fullName>
    </recommendedName>
</protein>
<gene>
    <name evidence="2" type="ORF">MoryE10_05590</name>
</gene>
<dbReference type="EMBL" id="AP019782">
    <property type="protein sequence ID" value="BBL69953.1"/>
    <property type="molecule type" value="Genomic_DNA"/>
</dbReference>
<reference evidence="2" key="1">
    <citation type="submission" date="2019-06" db="EMBL/GenBank/DDBJ databases">
        <title>Complete genome sequence of Methylogaea oryzae strain JCM16910.</title>
        <authorList>
            <person name="Asakawa S."/>
        </authorList>
    </citation>
    <scope>NUCLEOTIDE SEQUENCE</scope>
    <source>
        <strain evidence="2">E10</strain>
    </source>
</reference>
<evidence type="ECO:0000313" key="3">
    <source>
        <dbReference type="Proteomes" id="UP000824988"/>
    </source>
</evidence>
<dbReference type="InterPro" id="IPR025294">
    <property type="entry name" value="DUF4156"/>
</dbReference>
<keyword evidence="1" id="KW-0732">Signal</keyword>
<dbReference type="RefSeq" id="WP_221048134.1">
    <property type="nucleotide sequence ID" value="NZ_AP019782.1"/>
</dbReference>
<accession>A0A8D4VKT0</accession>
<dbReference type="KEGG" id="moz:MoryE10_05590"/>
<keyword evidence="3" id="KW-1185">Reference proteome</keyword>
<evidence type="ECO:0008006" key="4">
    <source>
        <dbReference type="Google" id="ProtNLM"/>
    </source>
</evidence>
<name>A0A8D4VKT0_9GAMM</name>
<feature type="chain" id="PRO_5034797896" description="DUF4156 domain-containing protein" evidence="1">
    <location>
        <begin position="21"/>
        <end position="110"/>
    </location>
</feature>
<organism evidence="2 3">
    <name type="scientific">Methylogaea oryzae</name>
    <dbReference type="NCBI Taxonomy" id="1295382"/>
    <lineage>
        <taxon>Bacteria</taxon>
        <taxon>Pseudomonadati</taxon>
        <taxon>Pseudomonadota</taxon>
        <taxon>Gammaproteobacteria</taxon>
        <taxon>Methylococcales</taxon>
        <taxon>Methylococcaceae</taxon>
        <taxon>Methylogaea</taxon>
    </lineage>
</organism>
<feature type="signal peptide" evidence="1">
    <location>
        <begin position="1"/>
        <end position="20"/>
    </location>
</feature>
<proteinExistence type="predicted"/>
<dbReference type="AlphaFoldDB" id="A0A8D4VKT0"/>
<dbReference type="Proteomes" id="UP000824988">
    <property type="component" value="Chromosome"/>
</dbReference>
<evidence type="ECO:0000313" key="2">
    <source>
        <dbReference type="EMBL" id="BBL69953.1"/>
    </source>
</evidence>